<evidence type="ECO:0000256" key="2">
    <source>
        <dbReference type="SAM" id="Phobius"/>
    </source>
</evidence>
<accession>A0ABN9SE60</accession>
<evidence type="ECO:0000256" key="1">
    <source>
        <dbReference type="SAM" id="MobiDB-lite"/>
    </source>
</evidence>
<feature type="region of interest" description="Disordered" evidence="1">
    <location>
        <begin position="90"/>
        <end position="119"/>
    </location>
</feature>
<gene>
    <name evidence="3" type="ORF">PCOR1329_LOCUS29001</name>
</gene>
<keyword evidence="2" id="KW-0812">Transmembrane</keyword>
<comment type="caution">
    <text evidence="3">The sequence shown here is derived from an EMBL/GenBank/DDBJ whole genome shotgun (WGS) entry which is preliminary data.</text>
</comment>
<reference evidence="3" key="1">
    <citation type="submission" date="2023-10" db="EMBL/GenBank/DDBJ databases">
        <authorList>
            <person name="Chen Y."/>
            <person name="Shah S."/>
            <person name="Dougan E. K."/>
            <person name="Thang M."/>
            <person name="Chan C."/>
        </authorList>
    </citation>
    <scope>NUCLEOTIDE SEQUENCE [LARGE SCALE GENOMIC DNA]</scope>
</reference>
<protein>
    <submittedName>
        <fullName evidence="3">Uncharacterized protein</fullName>
    </submittedName>
</protein>
<keyword evidence="4" id="KW-1185">Reference proteome</keyword>
<dbReference type="EMBL" id="CAUYUJ010010823">
    <property type="protein sequence ID" value="CAK0830328.1"/>
    <property type="molecule type" value="Genomic_DNA"/>
</dbReference>
<dbReference type="Proteomes" id="UP001189429">
    <property type="component" value="Unassembled WGS sequence"/>
</dbReference>
<feature type="non-terminal residue" evidence="3">
    <location>
        <position position="127"/>
    </location>
</feature>
<sequence>MEHLATRIIKIILLFLLLLVILIIILLLLLLVVVVVVAPAPARLLMEHLEDWHDILQVSVGPEGLPVALSYRVRHTLGLSLFDHTQVHLSESSAADGPRVPPRVQTPDGKGGPGEQPAPSFLGKYWW</sequence>
<keyword evidence="2" id="KW-0472">Membrane</keyword>
<name>A0ABN9SE60_9DINO</name>
<proteinExistence type="predicted"/>
<organism evidence="3 4">
    <name type="scientific">Prorocentrum cordatum</name>
    <dbReference type="NCBI Taxonomy" id="2364126"/>
    <lineage>
        <taxon>Eukaryota</taxon>
        <taxon>Sar</taxon>
        <taxon>Alveolata</taxon>
        <taxon>Dinophyceae</taxon>
        <taxon>Prorocentrales</taxon>
        <taxon>Prorocentraceae</taxon>
        <taxon>Prorocentrum</taxon>
    </lineage>
</organism>
<evidence type="ECO:0000313" key="4">
    <source>
        <dbReference type="Proteomes" id="UP001189429"/>
    </source>
</evidence>
<evidence type="ECO:0000313" key="3">
    <source>
        <dbReference type="EMBL" id="CAK0830328.1"/>
    </source>
</evidence>
<keyword evidence="2" id="KW-1133">Transmembrane helix</keyword>
<feature type="transmembrane region" description="Helical" evidence="2">
    <location>
        <begin position="12"/>
        <end position="38"/>
    </location>
</feature>